<dbReference type="InterPro" id="IPR004675">
    <property type="entry name" value="AhpD_core"/>
</dbReference>
<dbReference type="InterPro" id="IPR003779">
    <property type="entry name" value="CMD-like"/>
</dbReference>
<dbReference type="PANTHER" id="PTHR34846">
    <property type="entry name" value="4-CARBOXYMUCONOLACTONE DECARBOXYLASE FAMILY PROTEIN (AFU_ORTHOLOGUE AFUA_6G11590)"/>
    <property type="match status" value="1"/>
</dbReference>
<dbReference type="RefSeq" id="WP_110690830.1">
    <property type="nucleotide sequence ID" value="NZ_CP035631.1"/>
</dbReference>
<dbReference type="Gene3D" id="1.20.1290.10">
    <property type="entry name" value="AhpD-like"/>
    <property type="match status" value="1"/>
</dbReference>
<proteinExistence type="predicted"/>
<feature type="domain" description="Carboxymuconolactone decarboxylase-like" evidence="1">
    <location>
        <begin position="16"/>
        <end position="93"/>
    </location>
</feature>
<protein>
    <submittedName>
        <fullName evidence="2">Carboxymuconolactone decarboxylase family protein</fullName>
    </submittedName>
</protein>
<evidence type="ECO:0000313" key="2">
    <source>
        <dbReference type="EMBL" id="WFF41496.1"/>
    </source>
</evidence>
<organism evidence="2 3">
    <name type="scientific">Salinicola endophyticus</name>
    <dbReference type="NCBI Taxonomy" id="1949083"/>
    <lineage>
        <taxon>Bacteria</taxon>
        <taxon>Pseudomonadati</taxon>
        <taxon>Pseudomonadota</taxon>
        <taxon>Gammaproteobacteria</taxon>
        <taxon>Oceanospirillales</taxon>
        <taxon>Halomonadaceae</taxon>
        <taxon>Salinicola</taxon>
    </lineage>
</organism>
<accession>A0ABY8FJX4</accession>
<sequence>MQARVNYYQTSPQAAQKYLDFNMALAQIEVIQEFKHLVMLRASQLNGCAFCVDMHAKEATIDGERELRLHHLTVWRESALFSPRERAALAWTETLTRLPEHGVDDNTYDDMRRHFSAAELSDLTFLIVAINGWNRLSIAFQAVPGSADEAFGLDKAGL</sequence>
<gene>
    <name evidence="2" type="ORF">EVC62_08250</name>
</gene>
<evidence type="ECO:0000259" key="1">
    <source>
        <dbReference type="Pfam" id="PF02627"/>
    </source>
</evidence>
<dbReference type="SUPFAM" id="SSF69118">
    <property type="entry name" value="AhpD-like"/>
    <property type="match status" value="1"/>
</dbReference>
<dbReference type="Pfam" id="PF02627">
    <property type="entry name" value="CMD"/>
    <property type="match status" value="1"/>
</dbReference>
<name>A0ABY8FJX4_9GAMM</name>
<reference evidence="2 3" key="1">
    <citation type="submission" date="2019-01" db="EMBL/GenBank/DDBJ databases">
        <title>Genome sequence of Salinicola endophyticus REST5.</title>
        <authorList>
            <person name="Nascimento F.X."/>
        </authorList>
    </citation>
    <scope>NUCLEOTIDE SEQUENCE [LARGE SCALE GENOMIC DNA]</scope>
    <source>
        <strain evidence="2 3">REST5</strain>
    </source>
</reference>
<dbReference type="Proteomes" id="UP001321526">
    <property type="component" value="Chromosome"/>
</dbReference>
<dbReference type="PANTHER" id="PTHR34846:SF10">
    <property type="entry name" value="CYTOPLASMIC PROTEIN"/>
    <property type="match status" value="1"/>
</dbReference>
<dbReference type="InterPro" id="IPR029032">
    <property type="entry name" value="AhpD-like"/>
</dbReference>
<keyword evidence="3" id="KW-1185">Reference proteome</keyword>
<dbReference type="EMBL" id="CP035631">
    <property type="protein sequence ID" value="WFF41496.1"/>
    <property type="molecule type" value="Genomic_DNA"/>
</dbReference>
<evidence type="ECO:0000313" key="3">
    <source>
        <dbReference type="Proteomes" id="UP001321526"/>
    </source>
</evidence>
<dbReference type="NCBIfam" id="TIGR00778">
    <property type="entry name" value="ahpD_dom"/>
    <property type="match status" value="1"/>
</dbReference>